<dbReference type="Proteomes" id="UP001501676">
    <property type="component" value="Unassembled WGS sequence"/>
</dbReference>
<feature type="transmembrane region" description="Helical" evidence="1">
    <location>
        <begin position="155"/>
        <end position="176"/>
    </location>
</feature>
<proteinExistence type="predicted"/>
<name>A0ABP6SYI8_9ACTN</name>
<evidence type="ECO:0000313" key="2">
    <source>
        <dbReference type="EMBL" id="GAA3387118.1"/>
    </source>
</evidence>
<dbReference type="RefSeq" id="WP_345728525.1">
    <property type="nucleotide sequence ID" value="NZ_BAAAYN010000017.1"/>
</dbReference>
<keyword evidence="1" id="KW-0812">Transmembrane</keyword>
<evidence type="ECO:0000256" key="1">
    <source>
        <dbReference type="SAM" id="Phobius"/>
    </source>
</evidence>
<organism evidence="2 3">
    <name type="scientific">Cryptosporangium minutisporangium</name>
    <dbReference type="NCBI Taxonomy" id="113569"/>
    <lineage>
        <taxon>Bacteria</taxon>
        <taxon>Bacillati</taxon>
        <taxon>Actinomycetota</taxon>
        <taxon>Actinomycetes</taxon>
        <taxon>Cryptosporangiales</taxon>
        <taxon>Cryptosporangiaceae</taxon>
        <taxon>Cryptosporangium</taxon>
    </lineage>
</organism>
<dbReference type="EMBL" id="BAAAYN010000017">
    <property type="protein sequence ID" value="GAA3387118.1"/>
    <property type="molecule type" value="Genomic_DNA"/>
</dbReference>
<reference evidence="3" key="1">
    <citation type="journal article" date="2019" name="Int. J. Syst. Evol. Microbiol.">
        <title>The Global Catalogue of Microorganisms (GCM) 10K type strain sequencing project: providing services to taxonomists for standard genome sequencing and annotation.</title>
        <authorList>
            <consortium name="The Broad Institute Genomics Platform"/>
            <consortium name="The Broad Institute Genome Sequencing Center for Infectious Disease"/>
            <person name="Wu L."/>
            <person name="Ma J."/>
        </authorList>
    </citation>
    <scope>NUCLEOTIDE SEQUENCE [LARGE SCALE GENOMIC DNA]</scope>
    <source>
        <strain evidence="3">JCM 9458</strain>
    </source>
</reference>
<gene>
    <name evidence="2" type="ORF">GCM10020369_28440</name>
</gene>
<feature type="transmembrane region" description="Helical" evidence="1">
    <location>
        <begin position="119"/>
        <end position="143"/>
    </location>
</feature>
<keyword evidence="3" id="KW-1185">Reference proteome</keyword>
<keyword evidence="1" id="KW-0472">Membrane</keyword>
<dbReference type="NCBIfam" id="NF038403">
    <property type="entry name" value="perm_prefix_1"/>
    <property type="match status" value="1"/>
</dbReference>
<feature type="transmembrane region" description="Helical" evidence="1">
    <location>
        <begin position="196"/>
        <end position="218"/>
    </location>
</feature>
<protein>
    <submittedName>
        <fullName evidence="2">Uncharacterized protein</fullName>
    </submittedName>
</protein>
<dbReference type="InterPro" id="IPR047928">
    <property type="entry name" value="Perm_prefix_1"/>
</dbReference>
<evidence type="ECO:0000313" key="3">
    <source>
        <dbReference type="Proteomes" id="UP001501676"/>
    </source>
</evidence>
<comment type="caution">
    <text evidence="2">The sequence shown here is derived from an EMBL/GenBank/DDBJ whole genome shotgun (WGS) entry which is preliminary data.</text>
</comment>
<keyword evidence="1" id="KW-1133">Transmembrane helix</keyword>
<accession>A0ABP6SYI8</accession>
<sequence>MTATLQLDPVGGLVADLRARLRGPRGVRIALLQEVDDGLQDAAAAYRDAGLAPDEAARRAAAEFGDPADLAPLYQAELDACQGRRTAMLLAVAFPAMTLAWDGLWRFASIGSDAAPPSIASVATLLDLFSYGAAITAAATIPLFGRASATLVRRLALGVGLFGWLMLVVSLGASAYMSLVDGGSGVQEMESSAPGIAVVLLTVVTSLAVARSATVTVLRAGRLGFSRPSEPTAAR</sequence>
<feature type="transmembrane region" description="Helical" evidence="1">
    <location>
        <begin position="87"/>
        <end position="107"/>
    </location>
</feature>